<comment type="similarity">
    <text evidence="1">Belongs to the UPF0237 family.</text>
</comment>
<dbReference type="Gene3D" id="3.30.70.260">
    <property type="match status" value="1"/>
</dbReference>
<dbReference type="AlphaFoldDB" id="A0A9D1MME9"/>
<evidence type="ECO:0000259" key="2">
    <source>
        <dbReference type="PROSITE" id="PS51671"/>
    </source>
</evidence>
<dbReference type="InterPro" id="IPR045865">
    <property type="entry name" value="ACT-like_dom_sf"/>
</dbReference>
<name>A0A9D1MME9_9FIRM</name>
<dbReference type="InterPro" id="IPR022986">
    <property type="entry name" value="UPF0237_ACT"/>
</dbReference>
<dbReference type="NCBIfam" id="NF001220">
    <property type="entry name" value="PRK00194.1"/>
    <property type="match status" value="1"/>
</dbReference>
<comment type="caution">
    <text evidence="3">The sequence shown here is derived from an EMBL/GenBank/DDBJ whole genome shotgun (WGS) entry which is preliminary data.</text>
</comment>
<sequence>MKAIVSVIGKDKKGIIARVSGKLFEMDINIEDISQTILQDYFTMIMAVDMGDCKLSFEDAAQKLAELGEKTGVEIRIQSKQIFDAMHKISLSSENI</sequence>
<reference evidence="3" key="2">
    <citation type="journal article" date="2021" name="PeerJ">
        <title>Extensive microbial diversity within the chicken gut microbiome revealed by metagenomics and culture.</title>
        <authorList>
            <person name="Gilroy R."/>
            <person name="Ravi A."/>
            <person name="Getino M."/>
            <person name="Pursley I."/>
            <person name="Horton D.L."/>
            <person name="Alikhan N.F."/>
            <person name="Baker D."/>
            <person name="Gharbi K."/>
            <person name="Hall N."/>
            <person name="Watson M."/>
            <person name="Adriaenssens E.M."/>
            <person name="Foster-Nyarko E."/>
            <person name="Jarju S."/>
            <person name="Secka A."/>
            <person name="Antonio M."/>
            <person name="Oren A."/>
            <person name="Chaudhuri R.R."/>
            <person name="La Ragione R."/>
            <person name="Hildebrand F."/>
            <person name="Pallen M.J."/>
        </authorList>
    </citation>
    <scope>NUCLEOTIDE SEQUENCE</scope>
    <source>
        <strain evidence="3">9366</strain>
    </source>
</reference>
<dbReference type="CDD" id="cd04872">
    <property type="entry name" value="ACT_1ZPV"/>
    <property type="match status" value="1"/>
</dbReference>
<dbReference type="InterPro" id="IPR050990">
    <property type="entry name" value="UPF0237/GcvR_regulator"/>
</dbReference>
<dbReference type="InterPro" id="IPR002912">
    <property type="entry name" value="ACT_dom"/>
</dbReference>
<dbReference type="PROSITE" id="PS51671">
    <property type="entry name" value="ACT"/>
    <property type="match status" value="1"/>
</dbReference>
<evidence type="ECO:0000256" key="1">
    <source>
        <dbReference type="HAMAP-Rule" id="MF_01054"/>
    </source>
</evidence>
<dbReference type="EMBL" id="DVNJ01000030">
    <property type="protein sequence ID" value="HIU63190.1"/>
    <property type="molecule type" value="Genomic_DNA"/>
</dbReference>
<evidence type="ECO:0000313" key="3">
    <source>
        <dbReference type="EMBL" id="HIU63190.1"/>
    </source>
</evidence>
<protein>
    <recommendedName>
        <fullName evidence="1">UPF0237 protein IAB07_05445</fullName>
    </recommendedName>
</protein>
<dbReference type="PANTHER" id="PTHR34875">
    <property type="entry name" value="UPF0237 PROTEIN MJ1558"/>
    <property type="match status" value="1"/>
</dbReference>
<accession>A0A9D1MME9</accession>
<feature type="domain" description="ACT" evidence="2">
    <location>
        <begin position="4"/>
        <end position="78"/>
    </location>
</feature>
<reference evidence="3" key="1">
    <citation type="submission" date="2020-10" db="EMBL/GenBank/DDBJ databases">
        <authorList>
            <person name="Gilroy R."/>
        </authorList>
    </citation>
    <scope>NUCLEOTIDE SEQUENCE</scope>
    <source>
        <strain evidence="3">9366</strain>
    </source>
</reference>
<dbReference type="PANTHER" id="PTHR34875:SF6">
    <property type="entry name" value="UPF0237 PROTEIN MJ1558"/>
    <property type="match status" value="1"/>
</dbReference>
<dbReference type="Proteomes" id="UP000824145">
    <property type="component" value="Unassembled WGS sequence"/>
</dbReference>
<dbReference type="HAMAP" id="MF_01054">
    <property type="entry name" value="UPF0237"/>
    <property type="match status" value="1"/>
</dbReference>
<organism evidence="3 4">
    <name type="scientific">Candidatus Caccalectryoclostridium excrementigallinarum</name>
    <dbReference type="NCBI Taxonomy" id="2840710"/>
    <lineage>
        <taxon>Bacteria</taxon>
        <taxon>Bacillati</taxon>
        <taxon>Bacillota</taxon>
        <taxon>Clostridia</taxon>
        <taxon>Christensenellales</taxon>
        <taxon>Christensenellaceae</taxon>
        <taxon>Christensenellaceae incertae sedis</taxon>
        <taxon>Candidatus Caccalectryoclostridium</taxon>
    </lineage>
</organism>
<proteinExistence type="inferred from homology"/>
<dbReference type="SUPFAM" id="SSF55021">
    <property type="entry name" value="ACT-like"/>
    <property type="match status" value="1"/>
</dbReference>
<dbReference type="Pfam" id="PF13740">
    <property type="entry name" value="ACT_6"/>
    <property type="match status" value="1"/>
</dbReference>
<evidence type="ECO:0000313" key="4">
    <source>
        <dbReference type="Proteomes" id="UP000824145"/>
    </source>
</evidence>
<gene>
    <name evidence="3" type="ORF">IAB07_05445</name>
</gene>